<reference evidence="11 12" key="1">
    <citation type="submission" date="2018-03" db="EMBL/GenBank/DDBJ databases">
        <title>Genomic Encyclopedia of Archaeal and Bacterial Type Strains, Phase II (KMG-II): from individual species to whole genera.</title>
        <authorList>
            <person name="Goeker M."/>
        </authorList>
    </citation>
    <scope>NUCLEOTIDE SEQUENCE [LARGE SCALE GENOMIC DNA]</scope>
    <source>
        <strain evidence="11 12">DSM 28229</strain>
    </source>
</reference>
<gene>
    <name evidence="11" type="ORF">BC781_106224</name>
</gene>
<keyword evidence="9" id="KW-0472">Membrane</keyword>
<dbReference type="Gene3D" id="3.30.565.10">
    <property type="entry name" value="Histidine kinase-like ATPase, C-terminal domain"/>
    <property type="match status" value="1"/>
</dbReference>
<feature type="transmembrane region" description="Helical" evidence="9">
    <location>
        <begin position="151"/>
        <end position="171"/>
    </location>
</feature>
<dbReference type="GO" id="GO:0000160">
    <property type="term" value="P:phosphorelay signal transduction system"/>
    <property type="evidence" value="ECO:0007669"/>
    <property type="project" value="UniProtKB-KW"/>
</dbReference>
<evidence type="ECO:0000256" key="3">
    <source>
        <dbReference type="ARBA" id="ARBA00022553"/>
    </source>
</evidence>
<feature type="domain" description="Histidine kinase" evidence="10">
    <location>
        <begin position="189"/>
        <end position="395"/>
    </location>
</feature>
<dbReference type="RefSeq" id="WP_109621258.1">
    <property type="nucleotide sequence ID" value="NZ_QGDO01000006.1"/>
</dbReference>
<dbReference type="PANTHER" id="PTHR43065">
    <property type="entry name" value="SENSOR HISTIDINE KINASE"/>
    <property type="match status" value="1"/>
</dbReference>
<dbReference type="Pfam" id="PF02518">
    <property type="entry name" value="HATPase_c"/>
    <property type="match status" value="1"/>
</dbReference>
<dbReference type="SMART" id="SM00387">
    <property type="entry name" value="HATPase_c"/>
    <property type="match status" value="1"/>
</dbReference>
<comment type="catalytic activity">
    <reaction evidence="1">
        <text>ATP + protein L-histidine = ADP + protein N-phospho-L-histidine.</text>
        <dbReference type="EC" id="2.7.13.3"/>
    </reaction>
</comment>
<dbReference type="InterPro" id="IPR005467">
    <property type="entry name" value="His_kinase_dom"/>
</dbReference>
<evidence type="ECO:0000313" key="11">
    <source>
        <dbReference type="EMBL" id="PWJ39323.1"/>
    </source>
</evidence>
<dbReference type="InterPro" id="IPR004358">
    <property type="entry name" value="Sig_transdc_His_kin-like_C"/>
</dbReference>
<proteinExistence type="predicted"/>
<keyword evidence="8" id="KW-0902">Two-component regulatory system</keyword>
<organism evidence="11 12">
    <name type="scientific">Sediminitomix flava</name>
    <dbReference type="NCBI Taxonomy" id="379075"/>
    <lineage>
        <taxon>Bacteria</taxon>
        <taxon>Pseudomonadati</taxon>
        <taxon>Bacteroidota</taxon>
        <taxon>Cytophagia</taxon>
        <taxon>Cytophagales</taxon>
        <taxon>Flammeovirgaceae</taxon>
        <taxon>Sediminitomix</taxon>
    </lineage>
</organism>
<name>A0A315Z644_SEDFL</name>
<keyword evidence="5" id="KW-0547">Nucleotide-binding</keyword>
<dbReference type="GO" id="GO:0005524">
    <property type="term" value="F:ATP binding"/>
    <property type="evidence" value="ECO:0007669"/>
    <property type="project" value="UniProtKB-KW"/>
</dbReference>
<evidence type="ECO:0000256" key="4">
    <source>
        <dbReference type="ARBA" id="ARBA00022679"/>
    </source>
</evidence>
<comment type="caution">
    <text evidence="11">The sequence shown here is derived from an EMBL/GenBank/DDBJ whole genome shotgun (WGS) entry which is preliminary data.</text>
</comment>
<accession>A0A315Z644</accession>
<dbReference type="InterPro" id="IPR036890">
    <property type="entry name" value="HATPase_C_sf"/>
</dbReference>
<keyword evidence="3" id="KW-0597">Phosphoprotein</keyword>
<keyword evidence="12" id="KW-1185">Reference proteome</keyword>
<evidence type="ECO:0000256" key="8">
    <source>
        <dbReference type="ARBA" id="ARBA00023012"/>
    </source>
</evidence>
<dbReference type="SUPFAM" id="SSF55874">
    <property type="entry name" value="ATPase domain of HSP90 chaperone/DNA topoisomerase II/histidine kinase"/>
    <property type="match status" value="1"/>
</dbReference>
<feature type="transmembrane region" description="Helical" evidence="9">
    <location>
        <begin position="12"/>
        <end position="31"/>
    </location>
</feature>
<dbReference type="Proteomes" id="UP000245535">
    <property type="component" value="Unassembled WGS sequence"/>
</dbReference>
<dbReference type="GO" id="GO:0004673">
    <property type="term" value="F:protein histidine kinase activity"/>
    <property type="evidence" value="ECO:0007669"/>
    <property type="project" value="UniProtKB-EC"/>
</dbReference>
<dbReference type="PROSITE" id="PS50109">
    <property type="entry name" value="HIS_KIN"/>
    <property type="match status" value="1"/>
</dbReference>
<evidence type="ECO:0000313" key="12">
    <source>
        <dbReference type="Proteomes" id="UP000245535"/>
    </source>
</evidence>
<evidence type="ECO:0000256" key="6">
    <source>
        <dbReference type="ARBA" id="ARBA00022777"/>
    </source>
</evidence>
<sequence>MALSKIYYNQSFLKWLIVLVAAIVGAISYLYTDLLVSQLADRERRQVDLFAKVQERITSQTIDDEDLTFLLTEIVTSNDLIPVILLNGNKEPVASRNVDIPEDLTEKESQEFLKEEVVRMTENYDPIVIEGPNWTNYICYTNSHLVTQLKYAPLLQLIVLTVLATLAYLIFTTSRNAERERLWAGLAKETAHQLGTPISSLMAWVEYFRAGGEVNEVVADELDKDAKRLSMITSRFSNIGSIPVLDKEYNLGETVETITGYLRSRISQKVDINVNYLTDKFDLDGKYNPPLLEWVIENICKNAVDAMNGQGVITIDLSFNQDTKRLVMDISDTGKGIPKSKQKTVFHAGYTSKKRGWGLGLTLAKRIVESYHKGKISITQSSPETGTTFRICLPK</sequence>
<keyword evidence="9" id="KW-1133">Transmembrane helix</keyword>
<evidence type="ECO:0000256" key="2">
    <source>
        <dbReference type="ARBA" id="ARBA00012438"/>
    </source>
</evidence>
<dbReference type="PANTHER" id="PTHR43065:SF10">
    <property type="entry name" value="PEROXIDE STRESS-ACTIVATED HISTIDINE KINASE MAK3"/>
    <property type="match status" value="1"/>
</dbReference>
<evidence type="ECO:0000256" key="9">
    <source>
        <dbReference type="SAM" id="Phobius"/>
    </source>
</evidence>
<evidence type="ECO:0000259" key="10">
    <source>
        <dbReference type="PROSITE" id="PS50109"/>
    </source>
</evidence>
<dbReference type="PRINTS" id="PR00344">
    <property type="entry name" value="BCTRLSENSOR"/>
</dbReference>
<dbReference type="OrthoDB" id="1931120at2"/>
<dbReference type="EMBL" id="QGDO01000006">
    <property type="protein sequence ID" value="PWJ39323.1"/>
    <property type="molecule type" value="Genomic_DNA"/>
</dbReference>
<evidence type="ECO:0000256" key="1">
    <source>
        <dbReference type="ARBA" id="ARBA00000085"/>
    </source>
</evidence>
<dbReference type="EC" id="2.7.13.3" evidence="2"/>
<keyword evidence="9" id="KW-0812">Transmembrane</keyword>
<keyword evidence="7" id="KW-0067">ATP-binding</keyword>
<keyword evidence="6 11" id="KW-0418">Kinase</keyword>
<protein>
    <recommendedName>
        <fullName evidence="2">histidine kinase</fullName>
        <ecNumber evidence="2">2.7.13.3</ecNumber>
    </recommendedName>
</protein>
<keyword evidence="4" id="KW-0808">Transferase</keyword>
<dbReference type="InterPro" id="IPR003594">
    <property type="entry name" value="HATPase_dom"/>
</dbReference>
<dbReference type="AlphaFoldDB" id="A0A315Z644"/>
<evidence type="ECO:0000256" key="5">
    <source>
        <dbReference type="ARBA" id="ARBA00022741"/>
    </source>
</evidence>
<evidence type="ECO:0000256" key="7">
    <source>
        <dbReference type="ARBA" id="ARBA00022840"/>
    </source>
</evidence>